<reference evidence="2" key="1">
    <citation type="submission" date="2024-07" db="EMBL/GenBank/DDBJ databases">
        <title>Complete genome sequence of Prevotella sp. YM-2024 GTC17254.</title>
        <authorList>
            <person name="Hayashi M."/>
            <person name="Muto Y."/>
            <person name="Tanaka K."/>
            <person name="Niwa H."/>
        </authorList>
    </citation>
    <scope>NUCLEOTIDE SEQUENCE</scope>
    <source>
        <strain evidence="2">GTC17254</strain>
    </source>
</reference>
<gene>
    <name evidence="2" type="ORF">GTC17254_16370</name>
</gene>
<dbReference type="AlphaFoldDB" id="A0AB33J6P9"/>
<proteinExistence type="predicted"/>
<name>A0AB33J6P9_9BACT</name>
<keyword evidence="1" id="KW-1133">Transmembrane helix</keyword>
<evidence type="ECO:0000313" key="2">
    <source>
        <dbReference type="EMBL" id="BFO74040.1"/>
    </source>
</evidence>
<organism evidence="2">
    <name type="scientific">Prevotella sp. GTC17254</name>
    <dbReference type="NCBI Taxonomy" id="3236794"/>
    <lineage>
        <taxon>Bacteria</taxon>
        <taxon>Pseudomonadati</taxon>
        <taxon>Bacteroidota</taxon>
        <taxon>Bacteroidia</taxon>
        <taxon>Bacteroidales</taxon>
        <taxon>Prevotellaceae</taxon>
        <taxon>Prevotella</taxon>
    </lineage>
</organism>
<feature type="transmembrane region" description="Helical" evidence="1">
    <location>
        <begin position="42"/>
        <end position="59"/>
    </location>
</feature>
<accession>A0AB33J6P9</accession>
<dbReference type="EMBL" id="AP035786">
    <property type="protein sequence ID" value="BFO74040.1"/>
    <property type="molecule type" value="Genomic_DNA"/>
</dbReference>
<keyword evidence="1" id="KW-0472">Membrane</keyword>
<sequence length="88" mass="9879">MKTLSIRKDKTLSVAEAVKKWWNSKNVFFSTLSEDEFTNKEVVLIHLFLTTYLICIVSVETYPMAAILAMGLSAGCVRSLNKGGNQNY</sequence>
<keyword evidence="1" id="KW-0812">Transmembrane</keyword>
<evidence type="ECO:0000256" key="1">
    <source>
        <dbReference type="SAM" id="Phobius"/>
    </source>
</evidence>
<protein>
    <submittedName>
        <fullName evidence="2">Uncharacterized protein</fullName>
    </submittedName>
</protein>